<dbReference type="GO" id="GO:0005507">
    <property type="term" value="F:copper ion binding"/>
    <property type="evidence" value="ECO:0007669"/>
    <property type="project" value="InterPro"/>
</dbReference>
<dbReference type="InterPro" id="IPR008972">
    <property type="entry name" value="Cupredoxin"/>
</dbReference>
<reference evidence="6 7" key="1">
    <citation type="submission" date="2020-08" db="EMBL/GenBank/DDBJ databases">
        <title>Sequencing the genomes of 1000 actinobacteria strains.</title>
        <authorList>
            <person name="Klenk H.-P."/>
        </authorList>
    </citation>
    <scope>NUCLEOTIDE SEQUENCE [LARGE SCALE GENOMIC DNA]</scope>
    <source>
        <strain evidence="6 7">DSM 45790</strain>
    </source>
</reference>
<keyword evidence="1" id="KW-0479">Metal-binding</keyword>
<proteinExistence type="predicted"/>
<feature type="chain" id="PRO_5030708930" description="Plastocyanin-like domain-containing protein" evidence="4">
    <location>
        <begin position="26"/>
        <end position="559"/>
    </location>
</feature>
<dbReference type="RefSeq" id="WP_184617285.1">
    <property type="nucleotide sequence ID" value="NZ_BOOS01000050.1"/>
</dbReference>
<sequence>MRRHLRRAAVVAAALLVAFAPSAEAQAPAPPRQGMVCADGPDFDLTATRGYAETPDGNSVLMWSYAPTGGAFQSPGPVLCVEQGATVTVRLRNDLTEPVSIVFPGQTGIQGSGSPGLLADEAPPGGQATYTFTAGEPGTYVYESGTDPAKQVEMGLYGALVVRPAGHPDYAYDAATRFDPRREYLLLLSDIDPDLHHAVETGAPYDFGTLRSRYFAINGRQFPDTLQDNGVSWLPAQPYGALVRVKPYDATGNPLPALIRMANVGTLNHPFHPHGNHIKEIAQDGRPLRTPAGGDASGDHFAATIGTGQTEDYLFSWTDQDSWDAGSNPLPSSVAAPDYRNLDFKGGDTWSSGGAYLGAKGTLPVGTTSQNICGEWYFPWHSHALNEFTNYDAGFGGMATLLRVDPPGGCAAAAGSAAVTAGVLDSGNVAALAAADASYYRVGSTTTGARTTDWYGGFAGVPAGSTALTVTYTGRDSIAALPTTLWIWKWSTGTWTQLGPAATIGTTDTTLTRTVPAPESPYIGTGANAGKVRVRVLTTGAATPFVTQGNLLKLTYDAP</sequence>
<dbReference type="GO" id="GO:0016491">
    <property type="term" value="F:oxidoreductase activity"/>
    <property type="evidence" value="ECO:0007669"/>
    <property type="project" value="UniProtKB-KW"/>
</dbReference>
<feature type="domain" description="Plastocyanin-like" evidence="5">
    <location>
        <begin position="73"/>
        <end position="165"/>
    </location>
</feature>
<keyword evidence="2" id="KW-0560">Oxidoreductase</keyword>
<evidence type="ECO:0000259" key="5">
    <source>
        <dbReference type="Pfam" id="PF07732"/>
    </source>
</evidence>
<protein>
    <recommendedName>
        <fullName evidence="5">Plastocyanin-like domain-containing protein</fullName>
    </recommendedName>
</protein>
<organism evidence="6 7">
    <name type="scientific">Sphaerisporangium krabiense</name>
    <dbReference type="NCBI Taxonomy" id="763782"/>
    <lineage>
        <taxon>Bacteria</taxon>
        <taxon>Bacillati</taxon>
        <taxon>Actinomycetota</taxon>
        <taxon>Actinomycetes</taxon>
        <taxon>Streptosporangiales</taxon>
        <taxon>Streptosporangiaceae</taxon>
        <taxon>Sphaerisporangium</taxon>
    </lineage>
</organism>
<evidence type="ECO:0000256" key="3">
    <source>
        <dbReference type="ARBA" id="ARBA00023008"/>
    </source>
</evidence>
<keyword evidence="7" id="KW-1185">Reference proteome</keyword>
<comment type="caution">
    <text evidence="6">The sequence shown here is derived from an EMBL/GenBank/DDBJ whole genome shotgun (WGS) entry which is preliminary data.</text>
</comment>
<evidence type="ECO:0000313" key="7">
    <source>
        <dbReference type="Proteomes" id="UP000588112"/>
    </source>
</evidence>
<keyword evidence="4" id="KW-0732">Signal</keyword>
<evidence type="ECO:0000256" key="1">
    <source>
        <dbReference type="ARBA" id="ARBA00022723"/>
    </source>
</evidence>
<dbReference type="Proteomes" id="UP000588112">
    <property type="component" value="Unassembled WGS sequence"/>
</dbReference>
<evidence type="ECO:0000256" key="4">
    <source>
        <dbReference type="SAM" id="SignalP"/>
    </source>
</evidence>
<feature type="signal peptide" evidence="4">
    <location>
        <begin position="1"/>
        <end position="25"/>
    </location>
</feature>
<dbReference type="InterPro" id="IPR011707">
    <property type="entry name" value="Cu-oxidase-like_N"/>
</dbReference>
<dbReference type="SUPFAM" id="SSF49503">
    <property type="entry name" value="Cupredoxins"/>
    <property type="match status" value="2"/>
</dbReference>
<dbReference type="Gene3D" id="2.60.40.420">
    <property type="entry name" value="Cupredoxins - blue copper proteins"/>
    <property type="match status" value="1"/>
</dbReference>
<dbReference type="PANTHER" id="PTHR11709">
    <property type="entry name" value="MULTI-COPPER OXIDASE"/>
    <property type="match status" value="1"/>
</dbReference>
<evidence type="ECO:0000256" key="2">
    <source>
        <dbReference type="ARBA" id="ARBA00023002"/>
    </source>
</evidence>
<evidence type="ECO:0000313" key="6">
    <source>
        <dbReference type="EMBL" id="MBB5630909.1"/>
    </source>
</evidence>
<dbReference type="InterPro" id="IPR045087">
    <property type="entry name" value="Cu-oxidase_fam"/>
</dbReference>
<keyword evidence="3" id="KW-0186">Copper</keyword>
<dbReference type="Pfam" id="PF07732">
    <property type="entry name" value="Cu-oxidase_3"/>
    <property type="match status" value="1"/>
</dbReference>
<dbReference type="PANTHER" id="PTHR11709:SF394">
    <property type="entry name" value="FI03373P-RELATED"/>
    <property type="match status" value="1"/>
</dbReference>
<name>A0A7W9DUD1_9ACTN</name>
<dbReference type="AlphaFoldDB" id="A0A7W9DUD1"/>
<accession>A0A7W9DUD1</accession>
<dbReference type="EMBL" id="JACHBR010000002">
    <property type="protein sequence ID" value="MBB5630909.1"/>
    <property type="molecule type" value="Genomic_DNA"/>
</dbReference>
<gene>
    <name evidence="6" type="ORF">BJ981_006673</name>
</gene>